<dbReference type="GO" id="GO:0003824">
    <property type="term" value="F:catalytic activity"/>
    <property type="evidence" value="ECO:0007669"/>
    <property type="project" value="InterPro"/>
</dbReference>
<evidence type="ECO:0000313" key="3">
    <source>
        <dbReference type="Proteomes" id="UP000215127"/>
    </source>
</evidence>
<organism evidence="2 3">
    <name type="scientific">Zymoseptoria tritici (strain ST99CH_3D7)</name>
    <dbReference type="NCBI Taxonomy" id="1276538"/>
    <lineage>
        <taxon>Eukaryota</taxon>
        <taxon>Fungi</taxon>
        <taxon>Dikarya</taxon>
        <taxon>Ascomycota</taxon>
        <taxon>Pezizomycotina</taxon>
        <taxon>Dothideomycetes</taxon>
        <taxon>Dothideomycetidae</taxon>
        <taxon>Mycosphaerellales</taxon>
        <taxon>Mycosphaerellaceae</taxon>
        <taxon>Zymoseptoria</taxon>
    </lineage>
</organism>
<dbReference type="Gene3D" id="3.40.50.10540">
    <property type="entry name" value="Crotonobetainyl-coa:carnitine coa-transferase, domain 1"/>
    <property type="match status" value="1"/>
</dbReference>
<dbReference type="Pfam" id="PF02515">
    <property type="entry name" value="CoA_transf_3"/>
    <property type="match status" value="1"/>
</dbReference>
<protein>
    <recommendedName>
        <fullName evidence="4">CoA-transferase family III</fullName>
    </recommendedName>
</protein>
<evidence type="ECO:0000256" key="1">
    <source>
        <dbReference type="ARBA" id="ARBA00008383"/>
    </source>
</evidence>
<name>A0A1X7S906_ZYMT9</name>
<evidence type="ECO:0008006" key="4">
    <source>
        <dbReference type="Google" id="ProtNLM"/>
    </source>
</evidence>
<dbReference type="PANTHER" id="PTHR48228:SF4">
    <property type="entry name" value="BLR3030 PROTEIN"/>
    <property type="match status" value="1"/>
</dbReference>
<comment type="similarity">
    <text evidence="1">Belongs to the CoA-transferase III family.</text>
</comment>
<dbReference type="Proteomes" id="UP000215127">
    <property type="component" value="Chromosome 13"/>
</dbReference>
<dbReference type="EMBL" id="LT853704">
    <property type="protein sequence ID" value="SMQ56158.1"/>
    <property type="molecule type" value="Genomic_DNA"/>
</dbReference>
<sequence>MIRRITSSSSPPKPLPPGNFPSLLTGLSVLEFSRVIAAPVARRCLAAHGVDVLWVTSPNLPSLPGLDIDMSRGKRSIQLDLDSAEGKDALRRLLRDADVLIQSYRPGSLAAKGLITEEILAICPDGIVVANLSAWGEAGPWKDARGFDSMVQTVSGLNTDDADGLAATGGGEQDGSPAKVLPVQALDHASGYLLATGTLAALWRRAKEGGSREVGVSLEGTGRLGRGRGREDVPFEGKGVKDVASTFLQERETKLGT</sequence>
<dbReference type="STRING" id="1276538.A0A1X7S906"/>
<dbReference type="InterPro" id="IPR023606">
    <property type="entry name" value="CoA-Trfase_III_dom_1_sf"/>
</dbReference>
<keyword evidence="3" id="KW-1185">Reference proteome</keyword>
<dbReference type="SUPFAM" id="SSF89796">
    <property type="entry name" value="CoA-transferase family III (CaiB/BaiF)"/>
    <property type="match status" value="1"/>
</dbReference>
<dbReference type="PANTHER" id="PTHR48228">
    <property type="entry name" value="SUCCINYL-COA--D-CITRAMALATE COA-TRANSFERASE"/>
    <property type="match status" value="1"/>
</dbReference>
<gene>
    <name evidence="2" type="ORF">ZT3D7_G11313</name>
</gene>
<dbReference type="InterPro" id="IPR050509">
    <property type="entry name" value="CoA-transferase_III"/>
</dbReference>
<proteinExistence type="inferred from homology"/>
<accession>A0A1X7S906</accession>
<dbReference type="InterPro" id="IPR003673">
    <property type="entry name" value="CoA-Trfase_fam_III"/>
</dbReference>
<dbReference type="AlphaFoldDB" id="A0A1X7S906"/>
<evidence type="ECO:0000313" key="2">
    <source>
        <dbReference type="EMBL" id="SMQ56158.1"/>
    </source>
</evidence>
<reference evidence="2 3" key="1">
    <citation type="submission" date="2016-06" db="EMBL/GenBank/DDBJ databases">
        <authorList>
            <person name="Kjaerup R.B."/>
            <person name="Dalgaard T.S."/>
            <person name="Juul-Madsen H.R."/>
        </authorList>
    </citation>
    <scope>NUCLEOTIDE SEQUENCE [LARGE SCALE GENOMIC DNA]</scope>
</reference>